<dbReference type="InterPro" id="IPR007860">
    <property type="entry name" value="DNA_mmatch_repair_MutS_con_dom"/>
</dbReference>
<reference evidence="12 13" key="1">
    <citation type="submission" date="2019-03" db="EMBL/GenBank/DDBJ databases">
        <title>Muricauda SCR12 sp.nov, a marine bacterium isolated from Pacific Ocean:the Okinawa trough.</title>
        <authorList>
            <person name="Liu L."/>
        </authorList>
    </citation>
    <scope>NUCLEOTIDE SEQUENCE [LARGE SCALE GENOMIC DNA]</scope>
    <source>
        <strain evidence="12 13">SCR12</strain>
    </source>
</reference>
<dbReference type="SUPFAM" id="SSF48334">
    <property type="entry name" value="DNA repair protein MutS, domain III"/>
    <property type="match status" value="1"/>
</dbReference>
<evidence type="ECO:0000256" key="7">
    <source>
        <dbReference type="ARBA" id="ARBA00023204"/>
    </source>
</evidence>
<organism evidence="12 13">
    <name type="scientific">Flagellimonas alvinocaridis</name>
    <dbReference type="NCBI Taxonomy" id="2530200"/>
    <lineage>
        <taxon>Bacteria</taxon>
        <taxon>Pseudomonadati</taxon>
        <taxon>Bacteroidota</taxon>
        <taxon>Flavobacteriia</taxon>
        <taxon>Flavobacteriales</taxon>
        <taxon>Flavobacteriaceae</taxon>
        <taxon>Flagellimonas</taxon>
    </lineage>
</organism>
<keyword evidence="3 9" id="KW-0547">Nucleotide-binding</keyword>
<dbReference type="PROSITE" id="PS00486">
    <property type="entry name" value="DNA_MISMATCH_REPAIR_2"/>
    <property type="match status" value="1"/>
</dbReference>
<dbReference type="SMART" id="SM00534">
    <property type="entry name" value="MUTSac"/>
    <property type="match status" value="1"/>
</dbReference>
<keyword evidence="6 9" id="KW-0238">DNA-binding</keyword>
<dbReference type="GO" id="GO:0003684">
    <property type="term" value="F:damaged DNA binding"/>
    <property type="evidence" value="ECO:0007669"/>
    <property type="project" value="UniProtKB-UniRule"/>
</dbReference>
<dbReference type="PIRSF" id="PIRSF037677">
    <property type="entry name" value="DNA_mis_repair_Msh6"/>
    <property type="match status" value="1"/>
</dbReference>
<dbReference type="GO" id="GO:0005829">
    <property type="term" value="C:cytosol"/>
    <property type="evidence" value="ECO:0007669"/>
    <property type="project" value="TreeGrafter"/>
</dbReference>
<dbReference type="InterPro" id="IPR036187">
    <property type="entry name" value="DNA_mismatch_repair_MutS_sf"/>
</dbReference>
<dbReference type="CDD" id="cd03284">
    <property type="entry name" value="ABC_MutS1"/>
    <property type="match status" value="1"/>
</dbReference>
<dbReference type="HAMAP" id="MF_00096">
    <property type="entry name" value="MutS"/>
    <property type="match status" value="1"/>
</dbReference>
<dbReference type="Pfam" id="PF05188">
    <property type="entry name" value="MutS_II"/>
    <property type="match status" value="1"/>
</dbReference>
<evidence type="ECO:0000256" key="3">
    <source>
        <dbReference type="ARBA" id="ARBA00022741"/>
    </source>
</evidence>
<name>A0A4S8RLI2_9FLAO</name>
<keyword evidence="4 9" id="KW-0227">DNA damage</keyword>
<dbReference type="InterPro" id="IPR045076">
    <property type="entry name" value="MutS"/>
</dbReference>
<comment type="caution">
    <text evidence="12">The sequence shown here is derived from an EMBL/GenBank/DDBJ whole genome shotgun (WGS) entry which is preliminary data.</text>
</comment>
<dbReference type="InterPro" id="IPR007861">
    <property type="entry name" value="DNA_mismatch_repair_MutS_clamp"/>
</dbReference>
<dbReference type="Gene3D" id="1.10.1420.10">
    <property type="match status" value="2"/>
</dbReference>
<dbReference type="FunFam" id="3.40.50.300:FF:000870">
    <property type="entry name" value="MutS protein homolog 4"/>
    <property type="match status" value="1"/>
</dbReference>
<dbReference type="InterPro" id="IPR017261">
    <property type="entry name" value="DNA_mismatch_repair_MutS/MSH"/>
</dbReference>
<dbReference type="AlphaFoldDB" id="A0A4S8RLI2"/>
<dbReference type="NCBIfam" id="TIGR01070">
    <property type="entry name" value="mutS1"/>
    <property type="match status" value="1"/>
</dbReference>
<dbReference type="Pfam" id="PF05192">
    <property type="entry name" value="MutS_III"/>
    <property type="match status" value="1"/>
</dbReference>
<dbReference type="InterPro" id="IPR000432">
    <property type="entry name" value="DNA_mismatch_repair_MutS_C"/>
</dbReference>
<evidence type="ECO:0000313" key="12">
    <source>
        <dbReference type="EMBL" id="THV59348.1"/>
    </source>
</evidence>
<dbReference type="InterPro" id="IPR036678">
    <property type="entry name" value="MutS_con_dom_sf"/>
</dbReference>
<dbReference type="Proteomes" id="UP000310406">
    <property type="component" value="Unassembled WGS sequence"/>
</dbReference>
<keyword evidence="5 9" id="KW-0067">ATP-binding</keyword>
<keyword evidence="13" id="KW-1185">Reference proteome</keyword>
<feature type="binding site" evidence="9">
    <location>
        <begin position="606"/>
        <end position="613"/>
    </location>
    <ligand>
        <name>ATP</name>
        <dbReference type="ChEBI" id="CHEBI:30616"/>
    </ligand>
</feature>
<dbReference type="InterPro" id="IPR027417">
    <property type="entry name" value="P-loop_NTPase"/>
</dbReference>
<evidence type="ECO:0000313" key="13">
    <source>
        <dbReference type="Proteomes" id="UP000310406"/>
    </source>
</evidence>
<comment type="similarity">
    <text evidence="1 9 10">Belongs to the DNA mismatch repair MutS family.</text>
</comment>
<accession>A0A4S8RLI2</accession>
<dbReference type="RefSeq" id="WP_136566622.1">
    <property type="nucleotide sequence ID" value="NZ_SNTZ01000004.1"/>
</dbReference>
<dbReference type="GO" id="GO:0140664">
    <property type="term" value="F:ATP-dependent DNA damage sensor activity"/>
    <property type="evidence" value="ECO:0007669"/>
    <property type="project" value="InterPro"/>
</dbReference>
<evidence type="ECO:0000259" key="11">
    <source>
        <dbReference type="PROSITE" id="PS00486"/>
    </source>
</evidence>
<dbReference type="SUPFAM" id="SSF52540">
    <property type="entry name" value="P-loop containing nucleoside triphosphate hydrolases"/>
    <property type="match status" value="1"/>
</dbReference>
<comment type="function">
    <text evidence="8 9">This protein is involved in the repair of mismatches in DNA. It is possible that it carries out the mismatch recognition step. This protein has a weak ATPase activity.</text>
</comment>
<dbReference type="NCBIfam" id="NF003810">
    <property type="entry name" value="PRK05399.1"/>
    <property type="match status" value="1"/>
</dbReference>
<evidence type="ECO:0000256" key="1">
    <source>
        <dbReference type="ARBA" id="ARBA00006271"/>
    </source>
</evidence>
<dbReference type="GO" id="GO:0030983">
    <property type="term" value="F:mismatched DNA binding"/>
    <property type="evidence" value="ECO:0007669"/>
    <property type="project" value="InterPro"/>
</dbReference>
<evidence type="ECO:0000256" key="10">
    <source>
        <dbReference type="RuleBase" id="RU003756"/>
    </source>
</evidence>
<evidence type="ECO:0000256" key="9">
    <source>
        <dbReference type="HAMAP-Rule" id="MF_00096"/>
    </source>
</evidence>
<evidence type="ECO:0000256" key="6">
    <source>
        <dbReference type="ARBA" id="ARBA00023125"/>
    </source>
</evidence>
<dbReference type="Pfam" id="PF01624">
    <property type="entry name" value="MutS_I"/>
    <property type="match status" value="1"/>
</dbReference>
<dbReference type="Gene3D" id="3.40.1170.10">
    <property type="entry name" value="DNA repair protein MutS, domain I"/>
    <property type="match status" value="1"/>
</dbReference>
<sequence length="867" mass="98323">MQQYNAIKVKHPDALLLFRVGDFYETFGEDAVKAAKILGIILTHRNNGGDKTELAGFPHHSLNTYLPKLVKAGQRVAICDQLEDPKQTKSIVKRGVTELVTPGVALNDDILSAKSNNFLCAIHFGRNKMGISFLDISTGEFLTAEGSMEQMDKLLQNFAPNEVLVSKSHKKEFMEVFGSQLHCFFMEDWIFQEDYAHESLNNHFGTQTLKGFGIDHLNLGIIASGAVLHYLSETQHSRLQHINRIQRIAEEEYVWMDRFTIRNLELYHSPHQNAVTLLHIIDRTLSPMGGRLLKRWLALPLKNIDRIRERHEVVAHLKDNEESLEKIQHWIKPMGDLERLISKLATGKINPKEVVQLKNSLEALVPIKQLAQESSNTSLKSIGKRLDACEALRSKIKEVLNEEAPVNLAKGHTIANGYSEELDELRSLAFSGKDYLDKMLERETKQTGITSLKIASNNVFGYYIEVRNTHKDKVPESWIRKQTLVNAERYITEELKEYEAKILGAEERILILEQQLFEQLLMWMQEYIAPVQQNAHLIAQLDCLCGFAQLAKENDYIQPFVDESTELHIKEGRHPVIEKQLPLGESYVTNDVLLNREEQQIIMITGPNMSGKSAILRQTALIVLLAQMGSFVPASEAKIGLVDKIFTRVGASDNISMGESTFMVEMNETASILNNLSERSLVLLDEIGRGTSTYDGISIAWAISEYLHEHPARAKTLFATHYHELNEMTATFSRIKNYNVSVKELKDNVLFLRKLVPGGSEHSFGIHVAKMAGMPQQVIQKANKILKKLEKSHSSEEMTDKLQSLQNARLPDGQEMQLSFFNLDDPLLEEIKEEILHLDIDTLTPVEALMKLNEIKRLLGKKKRASS</sequence>
<feature type="domain" description="DNA mismatch repair proteins mutS family" evidence="11">
    <location>
        <begin position="680"/>
        <end position="696"/>
    </location>
</feature>
<dbReference type="PANTHER" id="PTHR11361">
    <property type="entry name" value="DNA MISMATCH REPAIR PROTEIN MUTS FAMILY MEMBER"/>
    <property type="match status" value="1"/>
</dbReference>
<dbReference type="Gene3D" id="3.40.50.300">
    <property type="entry name" value="P-loop containing nucleotide triphosphate hydrolases"/>
    <property type="match status" value="1"/>
</dbReference>
<dbReference type="OrthoDB" id="9802448at2"/>
<dbReference type="Pfam" id="PF05190">
    <property type="entry name" value="MutS_IV"/>
    <property type="match status" value="1"/>
</dbReference>
<dbReference type="GO" id="GO:0006298">
    <property type="term" value="P:mismatch repair"/>
    <property type="evidence" value="ECO:0007669"/>
    <property type="project" value="UniProtKB-UniRule"/>
</dbReference>
<dbReference type="PANTHER" id="PTHR11361:SF34">
    <property type="entry name" value="DNA MISMATCH REPAIR PROTEIN MSH1, MITOCHONDRIAL"/>
    <property type="match status" value="1"/>
</dbReference>
<gene>
    <name evidence="9 12" type="primary">mutS</name>
    <name evidence="12" type="ORF">EZV76_11010</name>
</gene>
<dbReference type="InterPro" id="IPR007695">
    <property type="entry name" value="DNA_mismatch_repair_MutS-lik_N"/>
</dbReference>
<evidence type="ECO:0000256" key="4">
    <source>
        <dbReference type="ARBA" id="ARBA00022763"/>
    </source>
</evidence>
<dbReference type="SMART" id="SM00533">
    <property type="entry name" value="MUTSd"/>
    <property type="match status" value="1"/>
</dbReference>
<keyword evidence="7 9" id="KW-0234">DNA repair</keyword>
<evidence type="ECO:0000256" key="5">
    <source>
        <dbReference type="ARBA" id="ARBA00022840"/>
    </source>
</evidence>
<dbReference type="Gene3D" id="3.30.420.110">
    <property type="entry name" value="MutS, connector domain"/>
    <property type="match status" value="1"/>
</dbReference>
<dbReference type="EMBL" id="SNTZ01000004">
    <property type="protein sequence ID" value="THV59348.1"/>
    <property type="molecule type" value="Genomic_DNA"/>
</dbReference>
<dbReference type="SUPFAM" id="SSF55271">
    <property type="entry name" value="DNA repair protein MutS, domain I"/>
    <property type="match status" value="1"/>
</dbReference>
<dbReference type="InterPro" id="IPR007696">
    <property type="entry name" value="DNA_mismatch_repair_MutS_core"/>
</dbReference>
<dbReference type="SUPFAM" id="SSF53150">
    <property type="entry name" value="DNA repair protein MutS, domain II"/>
    <property type="match status" value="1"/>
</dbReference>
<dbReference type="GO" id="GO:0005524">
    <property type="term" value="F:ATP binding"/>
    <property type="evidence" value="ECO:0007669"/>
    <property type="project" value="UniProtKB-UniRule"/>
</dbReference>
<dbReference type="InterPro" id="IPR016151">
    <property type="entry name" value="DNA_mismatch_repair_MutS_N"/>
</dbReference>
<evidence type="ECO:0000256" key="2">
    <source>
        <dbReference type="ARBA" id="ARBA00021982"/>
    </source>
</evidence>
<evidence type="ECO:0000256" key="8">
    <source>
        <dbReference type="ARBA" id="ARBA00024647"/>
    </source>
</evidence>
<dbReference type="Pfam" id="PF00488">
    <property type="entry name" value="MutS_V"/>
    <property type="match status" value="1"/>
</dbReference>
<protein>
    <recommendedName>
        <fullName evidence="2 9">DNA mismatch repair protein MutS</fullName>
    </recommendedName>
</protein>
<dbReference type="InterPro" id="IPR005748">
    <property type="entry name" value="DNA_mismatch_repair_MutS"/>
</dbReference>
<proteinExistence type="inferred from homology"/>